<keyword evidence="2" id="KW-1185">Reference proteome</keyword>
<proteinExistence type="predicted"/>
<dbReference type="EMBL" id="CP038488">
    <property type="protein sequence ID" value="QFZ29018.1"/>
    <property type="molecule type" value="Genomic_DNA"/>
</dbReference>
<accession>A0ACD0WPF9</accession>
<reference evidence="2" key="1">
    <citation type="journal article" date="2019" name="MBio">
        <title>Comparative genomics for the elucidation of multidrug resistance (MDR) in Candida lusitaniae.</title>
        <authorList>
            <person name="Kannan A."/>
            <person name="Asner S.A."/>
            <person name="Trachsel E."/>
            <person name="Kelly S."/>
            <person name="Parker J."/>
            <person name="Sanglard D."/>
        </authorList>
    </citation>
    <scope>NUCLEOTIDE SEQUENCE [LARGE SCALE GENOMIC DNA]</scope>
    <source>
        <strain evidence="2">P1</strain>
    </source>
</reference>
<dbReference type="Proteomes" id="UP000326582">
    <property type="component" value="Chromosome 5"/>
</dbReference>
<gene>
    <name evidence="1" type="ORF">EJF14_50241</name>
</gene>
<evidence type="ECO:0000313" key="2">
    <source>
        <dbReference type="Proteomes" id="UP000326582"/>
    </source>
</evidence>
<name>A0ACD0WPF9_CLALS</name>
<evidence type="ECO:0000313" key="1">
    <source>
        <dbReference type="EMBL" id="QFZ29018.1"/>
    </source>
</evidence>
<protein>
    <submittedName>
        <fullName evidence="1">U1 small nuclear ribonucleoprotein</fullName>
    </submittedName>
</protein>
<organism evidence="1 2">
    <name type="scientific">Clavispora lusitaniae</name>
    <name type="common">Candida lusitaniae</name>
    <dbReference type="NCBI Taxonomy" id="36911"/>
    <lineage>
        <taxon>Eukaryota</taxon>
        <taxon>Fungi</taxon>
        <taxon>Dikarya</taxon>
        <taxon>Ascomycota</taxon>
        <taxon>Saccharomycotina</taxon>
        <taxon>Pichiomycetes</taxon>
        <taxon>Metschnikowiaceae</taxon>
        <taxon>Clavispora</taxon>
    </lineage>
</organism>
<keyword evidence="1" id="KW-0687">Ribonucleoprotein</keyword>
<sequence>MVCLMKLSKPLCTNFQASEGEKYPRKIEKLFTPKLPFLHKQPIDYPPHERATPVITSISAWKSEFEKYCTEFKSSDEEQKQRPLTKKQLREASLKRQMDDWEDAEAFAKNDFLKDPYKTVFVARLYYSLTELDLSKHFTKYGTIESIRIIRNTETGQSRGYGFIVFEREADAKNCIRELSPTGLSIDPPSSESKPRKILVDMERGRLVRNWRPRRLGGGLGGRHYTSASSIGSSDASAASSGRRLNLSMNPYHGSASQASARYNKRGNSDYYPGPNKRQNTMHDTYRSNPVSTPPAFSYSSSSYTPTHSYNPGISTDRTNDSQAQSVKDKYAKYQSVNQGSSSYKPTSGSGRSIRSIRQRE</sequence>